<evidence type="ECO:0000259" key="1">
    <source>
        <dbReference type="Pfam" id="PF03435"/>
    </source>
</evidence>
<dbReference type="OrthoDB" id="4414717at2"/>
<dbReference type="Gene3D" id="3.40.50.720">
    <property type="entry name" value="NAD(P)-binding Rossmann-like Domain"/>
    <property type="match status" value="1"/>
</dbReference>
<sequence length="369" mass="38912">MISVLGGYGEVGTAAVRALLALGLGPLRIGGRDGAAARALVRTLDAPSLEAAEADFMDRSSLARFVSGCRVLLNCAGPSHLIGAGPALVALEEGADYVDVAGDDGLYALLDDADYREQGCRALLSAGLQPGLTGLLPRWLAATGFDKVSRLVSYFGLLDHFTAVAADDYLQSVEDGFGRPLAAWRQGCRPGVLVRNSDAGLPFFPGRVTALPYLNREAERIASSLELEQGDWYTVVAGRHTLAALDWVHGMSREGAASLLQRSSRLDMAGRTPFVTLLVQLGGRVVSGEQRTRSLAFRGHRNSELTGAFAAVVTRAALEQNILPGRQFAAMSVEPVSAVESLLATGMVSGLTVLDGPLEMFTEAEEGAL</sequence>
<evidence type="ECO:0000313" key="2">
    <source>
        <dbReference type="EMBL" id="EAR23263.1"/>
    </source>
</evidence>
<protein>
    <recommendedName>
        <fullName evidence="1">Saccharopine dehydrogenase NADP binding domain-containing protein</fullName>
    </recommendedName>
</protein>
<name>A4BLS5_9GAMM</name>
<dbReference type="InterPro" id="IPR005097">
    <property type="entry name" value="Sacchrp_dh_NADP-bd"/>
</dbReference>
<dbReference type="eggNOG" id="COG1748">
    <property type="taxonomic scope" value="Bacteria"/>
</dbReference>
<organism evidence="2 3">
    <name type="scientific">Nitrococcus mobilis Nb-231</name>
    <dbReference type="NCBI Taxonomy" id="314278"/>
    <lineage>
        <taxon>Bacteria</taxon>
        <taxon>Pseudomonadati</taxon>
        <taxon>Pseudomonadota</taxon>
        <taxon>Gammaproteobacteria</taxon>
        <taxon>Chromatiales</taxon>
        <taxon>Ectothiorhodospiraceae</taxon>
        <taxon>Nitrococcus</taxon>
    </lineage>
</organism>
<comment type="caution">
    <text evidence="2">The sequence shown here is derived from an EMBL/GenBank/DDBJ whole genome shotgun (WGS) entry which is preliminary data.</text>
</comment>
<dbReference type="RefSeq" id="WP_005004353.1">
    <property type="nucleotide sequence ID" value="NZ_CH672427.1"/>
</dbReference>
<dbReference type="SUPFAM" id="SSF51735">
    <property type="entry name" value="NAD(P)-binding Rossmann-fold domains"/>
    <property type="match status" value="1"/>
</dbReference>
<gene>
    <name evidence="2" type="ORF">NB231_15623</name>
</gene>
<dbReference type="AlphaFoldDB" id="A4BLS5"/>
<reference evidence="2 3" key="1">
    <citation type="submission" date="2006-02" db="EMBL/GenBank/DDBJ databases">
        <authorList>
            <person name="Waterbury J."/>
            <person name="Ferriera S."/>
            <person name="Johnson J."/>
            <person name="Kravitz S."/>
            <person name="Halpern A."/>
            <person name="Remington K."/>
            <person name="Beeson K."/>
            <person name="Tran B."/>
            <person name="Rogers Y.-H."/>
            <person name="Friedman R."/>
            <person name="Venter J.C."/>
        </authorList>
    </citation>
    <scope>NUCLEOTIDE SEQUENCE [LARGE SCALE GENOMIC DNA]</scope>
    <source>
        <strain evidence="2 3">Nb-231</strain>
    </source>
</reference>
<dbReference type="Pfam" id="PF03435">
    <property type="entry name" value="Sacchrp_dh_NADP"/>
    <property type="match status" value="1"/>
</dbReference>
<dbReference type="PANTHER" id="PTHR43781">
    <property type="entry name" value="SACCHAROPINE DEHYDROGENASE"/>
    <property type="match status" value="1"/>
</dbReference>
<dbReference type="EMBL" id="AAOF01000001">
    <property type="protein sequence ID" value="EAR23263.1"/>
    <property type="molecule type" value="Genomic_DNA"/>
</dbReference>
<proteinExistence type="predicted"/>
<feature type="domain" description="Saccharopine dehydrogenase NADP binding" evidence="1">
    <location>
        <begin position="4"/>
        <end position="102"/>
    </location>
</feature>
<dbReference type="InterPro" id="IPR036291">
    <property type="entry name" value="NAD(P)-bd_dom_sf"/>
</dbReference>
<dbReference type="STRING" id="314278.NB231_15623"/>
<dbReference type="HOGENOM" id="CLU_044850_1_0_6"/>
<evidence type="ECO:0000313" key="3">
    <source>
        <dbReference type="Proteomes" id="UP000003374"/>
    </source>
</evidence>
<dbReference type="Proteomes" id="UP000003374">
    <property type="component" value="Unassembled WGS sequence"/>
</dbReference>
<dbReference type="PANTHER" id="PTHR43781:SF1">
    <property type="entry name" value="SACCHAROPINE DEHYDROGENASE"/>
    <property type="match status" value="1"/>
</dbReference>
<accession>A4BLS5</accession>
<keyword evidence="3" id="KW-1185">Reference proteome</keyword>